<gene>
    <name evidence="2" type="ORF">F7Q91_22840</name>
</gene>
<evidence type="ECO:0000313" key="2">
    <source>
        <dbReference type="EMBL" id="KAB0468684.1"/>
    </source>
</evidence>
<feature type="signal peptide" evidence="1">
    <location>
        <begin position="1"/>
        <end position="18"/>
    </location>
</feature>
<dbReference type="Proteomes" id="UP000423756">
    <property type="component" value="Unassembled WGS sequence"/>
</dbReference>
<dbReference type="AlphaFoldDB" id="A0A7V7TEG8"/>
<sequence>MRKMLIISMLLASANAAALESFLGKVTTLEPTYLPGAITFVLDSGNATCPKGTWLKWAKTEENNKIVYSTLMAALASGKRIRFHMNDNDTECKGQYIHIVE</sequence>
<evidence type="ECO:0000256" key="1">
    <source>
        <dbReference type="SAM" id="SignalP"/>
    </source>
</evidence>
<evidence type="ECO:0000313" key="3">
    <source>
        <dbReference type="Proteomes" id="UP000423756"/>
    </source>
</evidence>
<feature type="chain" id="PRO_5030890955" evidence="1">
    <location>
        <begin position="19"/>
        <end position="101"/>
    </location>
</feature>
<protein>
    <submittedName>
        <fullName evidence="2">Uncharacterized protein</fullName>
    </submittedName>
</protein>
<dbReference type="GeneID" id="77342220"/>
<name>A0A7V7TEG8_9VIBR</name>
<accession>A0A7V7TEG8</accession>
<organism evidence="2 3">
    <name type="scientific">Vibrio chagasii</name>
    <dbReference type="NCBI Taxonomy" id="170679"/>
    <lineage>
        <taxon>Bacteria</taxon>
        <taxon>Pseudomonadati</taxon>
        <taxon>Pseudomonadota</taxon>
        <taxon>Gammaproteobacteria</taxon>
        <taxon>Vibrionales</taxon>
        <taxon>Vibrionaceae</taxon>
        <taxon>Vibrio</taxon>
    </lineage>
</organism>
<comment type="caution">
    <text evidence="2">The sequence shown here is derived from an EMBL/GenBank/DDBJ whole genome shotgun (WGS) entry which is preliminary data.</text>
</comment>
<keyword evidence="1" id="KW-0732">Signal</keyword>
<reference evidence="2 3" key="1">
    <citation type="submission" date="2019-09" db="EMBL/GenBank/DDBJ databases">
        <title>Draft genome sequences of 48 bacterial type strains from the CCUG.</title>
        <authorList>
            <person name="Tunovic T."/>
            <person name="Pineiro-Iglesias B."/>
            <person name="Unosson C."/>
            <person name="Inganas E."/>
            <person name="Ohlen M."/>
            <person name="Cardew S."/>
            <person name="Jensie-Markopoulos S."/>
            <person name="Salva-Serra F."/>
            <person name="Jaen-Luchoro D."/>
            <person name="Karlsson R."/>
            <person name="Svensson-Stadler L."/>
            <person name="Chun J."/>
            <person name="Moore E."/>
        </authorList>
    </citation>
    <scope>NUCLEOTIDE SEQUENCE [LARGE SCALE GENOMIC DNA]</scope>
    <source>
        <strain evidence="2 3">CCUG 48643</strain>
    </source>
</reference>
<dbReference type="EMBL" id="VZPX01000072">
    <property type="protein sequence ID" value="KAB0468684.1"/>
    <property type="molecule type" value="Genomic_DNA"/>
</dbReference>
<dbReference type="RefSeq" id="WP_137408991.1">
    <property type="nucleotide sequence ID" value="NZ_AP025465.1"/>
</dbReference>
<proteinExistence type="predicted"/>